<accession>A0ABY8XQ67</accession>
<evidence type="ECO:0000313" key="2">
    <source>
        <dbReference type="Proteomes" id="UP001227101"/>
    </source>
</evidence>
<dbReference type="InterPro" id="IPR030987">
    <property type="entry name" value="AbiV"/>
</dbReference>
<dbReference type="Pfam" id="PF18728">
    <property type="entry name" value="HEPN_AbiV"/>
    <property type="match status" value="1"/>
</dbReference>
<reference evidence="1 2" key="1">
    <citation type="submission" date="2023-06" db="EMBL/GenBank/DDBJ databases">
        <authorList>
            <person name="Oyuntsetseg B."/>
            <person name="Kim S.B."/>
        </authorList>
    </citation>
    <scope>NUCLEOTIDE SEQUENCE [LARGE SCALE GENOMIC DNA]</scope>
    <source>
        <strain evidence="1 2">2-2</strain>
    </source>
</reference>
<evidence type="ECO:0000313" key="1">
    <source>
        <dbReference type="EMBL" id="WIV57794.1"/>
    </source>
</evidence>
<proteinExistence type="predicted"/>
<name>A0ABY8XQ67_9PSEU</name>
<protein>
    <submittedName>
        <fullName evidence="1">AbiV family abortive infection protein</fullName>
    </submittedName>
</protein>
<gene>
    <name evidence="1" type="ORF">QP939_03665</name>
</gene>
<dbReference type="EMBL" id="CP127173">
    <property type="protein sequence ID" value="WIV57794.1"/>
    <property type="molecule type" value="Genomic_DNA"/>
</dbReference>
<keyword evidence="2" id="KW-1185">Reference proteome</keyword>
<sequence length="231" mass="25646">MKMKPSTARSFWKALMDNATNLIADADVLLERGSYGRARSLTVLAQEELGKALWLYQTFAESWSTGAEEALTATKLTTDGRSHAVKYMEAFVFGRELEGFWGVQRFEDLPLDASEADWQAYFARQAAKAEAAGKQANADKMAGFYVDLDKDGDTVHSPADIGPETIADDLRTAAQVVEMLLITDHSRMKFDAVTPYDSTHAQQYSLLPITHPEDWQAASETFTKSDDTTED</sequence>
<dbReference type="Proteomes" id="UP001227101">
    <property type="component" value="Chromosome"/>
</dbReference>
<organism evidence="1 2">
    <name type="scientific">Amycolatopsis nalaikhensis</name>
    <dbReference type="NCBI Taxonomy" id="715472"/>
    <lineage>
        <taxon>Bacteria</taxon>
        <taxon>Bacillati</taxon>
        <taxon>Actinomycetota</taxon>
        <taxon>Actinomycetes</taxon>
        <taxon>Pseudonocardiales</taxon>
        <taxon>Pseudonocardiaceae</taxon>
        <taxon>Amycolatopsis</taxon>
    </lineage>
</organism>
<dbReference type="NCBIfam" id="TIGR04498">
    <property type="entry name" value="AbiV_defense"/>
    <property type="match status" value="1"/>
</dbReference>
<dbReference type="RefSeq" id="WP_285455101.1">
    <property type="nucleotide sequence ID" value="NZ_CP127173.1"/>
</dbReference>